<feature type="region of interest" description="Disordered" evidence="2">
    <location>
        <begin position="379"/>
        <end position="444"/>
    </location>
</feature>
<dbReference type="InterPro" id="IPR052913">
    <property type="entry name" value="Glycopeptide_resist_protein"/>
</dbReference>
<feature type="compositionally biased region" description="Acidic residues" evidence="2">
    <location>
        <begin position="398"/>
        <end position="415"/>
    </location>
</feature>
<dbReference type="InterPro" id="IPR011098">
    <property type="entry name" value="G5_dom"/>
</dbReference>
<organism evidence="4 5">
    <name type="scientific">Niallia nealsonii</name>
    <dbReference type="NCBI Taxonomy" id="115979"/>
    <lineage>
        <taxon>Bacteria</taxon>
        <taxon>Bacillati</taxon>
        <taxon>Bacillota</taxon>
        <taxon>Bacilli</taxon>
        <taxon>Bacillales</taxon>
        <taxon>Bacillaceae</taxon>
        <taxon>Niallia</taxon>
    </lineage>
</organism>
<dbReference type="Gene3D" id="2.20.230.10">
    <property type="entry name" value="Resuscitation-promoting factor rpfb"/>
    <property type="match status" value="1"/>
</dbReference>
<dbReference type="Pfam" id="PF07501">
    <property type="entry name" value="G5"/>
    <property type="match status" value="1"/>
</dbReference>
<dbReference type="RefSeq" id="WP_101179371.1">
    <property type="nucleotide sequence ID" value="NZ_PISE01000066.1"/>
</dbReference>
<evidence type="ECO:0000256" key="2">
    <source>
        <dbReference type="SAM" id="MobiDB-lite"/>
    </source>
</evidence>
<dbReference type="OrthoDB" id="2691125at2"/>
<protein>
    <recommendedName>
        <fullName evidence="3">G5 domain-containing protein</fullName>
    </recommendedName>
</protein>
<dbReference type="Proteomes" id="UP000233375">
    <property type="component" value="Unassembled WGS sequence"/>
</dbReference>
<name>A0A2N0YWQ3_9BACI</name>
<feature type="compositionally biased region" description="Acidic residues" evidence="2">
    <location>
        <begin position="430"/>
        <end position="444"/>
    </location>
</feature>
<dbReference type="PANTHER" id="PTHR35788">
    <property type="entry name" value="EXPORTED PROTEIN-RELATED"/>
    <property type="match status" value="1"/>
</dbReference>
<dbReference type="AlphaFoldDB" id="A0A2N0YWQ3"/>
<proteinExistence type="predicted"/>
<dbReference type="PANTHER" id="PTHR35788:SF1">
    <property type="entry name" value="EXPORTED PROTEIN"/>
    <property type="match status" value="1"/>
</dbReference>
<evidence type="ECO:0000313" key="5">
    <source>
        <dbReference type="Proteomes" id="UP000233375"/>
    </source>
</evidence>
<keyword evidence="5" id="KW-1185">Reference proteome</keyword>
<feature type="domain" description="G5" evidence="3">
    <location>
        <begin position="307"/>
        <end position="381"/>
    </location>
</feature>
<evidence type="ECO:0000313" key="4">
    <source>
        <dbReference type="EMBL" id="PKG21683.1"/>
    </source>
</evidence>
<gene>
    <name evidence="4" type="ORF">CWS01_21170</name>
</gene>
<evidence type="ECO:0000259" key="3">
    <source>
        <dbReference type="SMART" id="SM01208"/>
    </source>
</evidence>
<comment type="caution">
    <text evidence="4">The sequence shown here is derived from an EMBL/GenBank/DDBJ whole genome shotgun (WGS) entry which is preliminary data.</text>
</comment>
<evidence type="ECO:0000256" key="1">
    <source>
        <dbReference type="ARBA" id="ARBA00022729"/>
    </source>
</evidence>
<sequence>MKLLSGTKIFIGLFLATFIIFSFTHLGALAYQKITKEKTYKANTMVAAINISGLTKRAAKELVEMRFKEWQTNKEFSLQYKEKTVQFSPSLLTLNVSNTLDNIKEGQTNDLLLSINKVVLQTELAKFKSLPITSLQENQLFADVVEEGQTLDKKTSSYSLVDYLSEGELGKEVLAKTEIPIASNELEVEKTLAEMGKIDILPSSSFSLLKMLEDLEQQSISEDTASLIAAGIYGVVLPTNFAVTERNIGNALPTNVKPGYEAKASVAEKMDLSFTNSNQKSYQIQFKVKDNTLYVELKGETFASLYKVYTENKKELEPKTVIQFDSSLKKGEVKVINKGKNGLTIDVIKETLSSKGEVLKREVVANDYYPPDFRIEAQYLPNEEDEDSTDESSTQVSTEEEATAEEQTTELETEAEQAAKTAEEDQHDLSEDEIVNENEFMDVK</sequence>
<reference evidence="4 5" key="1">
    <citation type="journal article" date="2003" name="Int. J. Syst. Evol. Microbiol.">
        <title>Bacillus nealsonii sp. nov., isolated from a spacecraft-assembly facility, whose spores are gamma-radiation resistant.</title>
        <authorList>
            <person name="Venkateswaran K."/>
            <person name="Kempf M."/>
            <person name="Chen F."/>
            <person name="Satomi M."/>
            <person name="Nicholson W."/>
            <person name="Kern R."/>
        </authorList>
    </citation>
    <scope>NUCLEOTIDE SEQUENCE [LARGE SCALE GENOMIC DNA]</scope>
    <source>
        <strain evidence="4 5">FO-92</strain>
    </source>
</reference>
<keyword evidence="1" id="KW-0732">Signal</keyword>
<accession>A0A2N0YWQ3</accession>
<dbReference type="SMART" id="SM01208">
    <property type="entry name" value="G5"/>
    <property type="match status" value="1"/>
</dbReference>
<dbReference type="EMBL" id="PISE01000066">
    <property type="protein sequence ID" value="PKG21683.1"/>
    <property type="molecule type" value="Genomic_DNA"/>
</dbReference>